<feature type="compositionally biased region" description="Polar residues" evidence="2">
    <location>
        <begin position="1117"/>
        <end position="1139"/>
    </location>
</feature>
<feature type="compositionally biased region" description="Low complexity" evidence="2">
    <location>
        <begin position="822"/>
        <end position="851"/>
    </location>
</feature>
<feature type="compositionally biased region" description="Basic and acidic residues" evidence="2">
    <location>
        <begin position="710"/>
        <end position="725"/>
    </location>
</feature>
<dbReference type="GO" id="GO:0005634">
    <property type="term" value="C:nucleus"/>
    <property type="evidence" value="ECO:0007669"/>
    <property type="project" value="TreeGrafter"/>
</dbReference>
<dbReference type="Pfam" id="PF14075">
    <property type="entry name" value="UBN_AB"/>
    <property type="match status" value="1"/>
</dbReference>
<feature type="compositionally biased region" description="Low complexity" evidence="2">
    <location>
        <begin position="1211"/>
        <end position="1244"/>
    </location>
</feature>
<evidence type="ECO:0000259" key="4">
    <source>
        <dbReference type="Pfam" id="PF14075"/>
    </source>
</evidence>
<feature type="region of interest" description="Disordered" evidence="2">
    <location>
        <begin position="886"/>
        <end position="1008"/>
    </location>
</feature>
<dbReference type="PANTHER" id="PTHR21669">
    <property type="entry name" value="CAPZ-INTERACTING PROTEIN AND RELATED PROTEINS"/>
    <property type="match status" value="1"/>
</dbReference>
<feature type="region of interest" description="Disordered" evidence="2">
    <location>
        <begin position="64"/>
        <end position="84"/>
    </location>
</feature>
<feature type="compositionally biased region" description="Low complexity" evidence="2">
    <location>
        <begin position="969"/>
        <end position="982"/>
    </location>
</feature>
<evidence type="ECO:0000313" key="6">
    <source>
        <dbReference type="Proteomes" id="UP000678499"/>
    </source>
</evidence>
<feature type="compositionally biased region" description="Basic and acidic residues" evidence="2">
    <location>
        <begin position="783"/>
        <end position="798"/>
    </location>
</feature>
<feature type="compositionally biased region" description="Polar residues" evidence="2">
    <location>
        <begin position="246"/>
        <end position="259"/>
    </location>
</feature>
<feature type="compositionally biased region" description="Polar residues" evidence="2">
    <location>
        <begin position="1398"/>
        <end position="1416"/>
    </location>
</feature>
<feature type="compositionally biased region" description="Basic and acidic residues" evidence="2">
    <location>
        <begin position="159"/>
        <end position="170"/>
    </location>
</feature>
<feature type="compositionally biased region" description="Basic and acidic residues" evidence="2">
    <location>
        <begin position="225"/>
        <end position="236"/>
    </location>
</feature>
<evidence type="ECO:0000313" key="5">
    <source>
        <dbReference type="EMBL" id="CAD7273798.1"/>
    </source>
</evidence>
<feature type="region of interest" description="Disordered" evidence="2">
    <location>
        <begin position="1116"/>
        <end position="1326"/>
    </location>
</feature>
<feature type="region of interest" description="Disordered" evidence="2">
    <location>
        <begin position="1054"/>
        <end position="1078"/>
    </location>
</feature>
<name>A0A7R9BGE7_9CRUS</name>
<feature type="region of interest" description="Disordered" evidence="2">
    <location>
        <begin position="288"/>
        <end position="316"/>
    </location>
</feature>
<sequence length="1478" mass="161440">MSLAKRVQLMSSGPLESKKQEPKPVPRAVRLTIKLGETTDDYFPCINYKELLGRQLKKLELREKKGVVDASSDEDPFSREEDAENDKLVEIARKFEEKYGQTSKRRPRVDDYEELADGYDESDSFIDNTEALDEAMPEDVSPALGGFYINKGRLETRKNDDLFRFSRKGGETALVSSDSEDGDRPKERKNTECSDTTDASSVKKSGKHRKDKHKSPKKKSKKDKKHPEKKLPKTTDDSSSSVSDTIETVINKAQNNEINTPKVKGREDGIKNSVADALKLKVKKDLNAKVRKASSGPSEEKEILSPVSKTSAGKHKLPDKLPLEIAKPVVKIELPPTLPDEIGYLVGCLKNEHEECVRDRKAKKERSSDDSEGEEEFSMGGKMFPESMKTNLMKLEKACRGLDVEHRTQVFTYLGSTFEVKADDMRRKSRDLVKEEEDRRLLPYLSQLKKAVDATMPELEKRHQNKCKATAEGRTEEQNSDYESEEEKGDKPKTRMPRRKFIWNEDVRETFLDVVRIKVKMFEEDQSPGLDPENYLKDFFEQRVKIIWPKNWMNARELYRESKNVHSHLTNKTRRGNLPLMRKSGPQLSIPAPSMSPVSSGVQHRNSSSPAASGPPTPVVSVLNPVKTSPVAEPSVTPTSMPSGIGPSEMVMNAMKVFMNAGNYGNNAASLLNEETLRAMMGFGMNPAGLSAMLPGFGAPAKQPSTKRQSSSDERRPPEKRRKTDPTMIPPVRNQTPPSAIPSSSPSLTVTVSPPKIQSVMKQDHDTIVLPRVNLTQPSPSNEKSEDDVKRISPRGEFRPSTPDIKLYSMGGMGSKSNSLVSPSSAIAASRSQASVKQHSSPKSSVSMRVSTPNASSSTSAGSMLGAKAPLGLEVTQIPKISNVTTSPEVYKPHKRPVLESSMPVSSSLSGSSRDSNSEGSKGRSVVSIPKSTTLTLTQIERPQSSTAMERNPSKPVEGYDLTIPLLKPSSRPESRSIPSLPAGLTVSSASSAKPRSTPLPKQSPLDEAKMSLPILSLGSELSFASDLSTGFGDLSQNMKADLADGAVDYSSQSRPMIVSSSTSKSQPIIDLSSPDSQATYQSKKMQAAAIMKTQPSSHNLDYGNLIQQEIIKQLSPEKQASNAPSRSSAIPNSTQAHKSYSTSVSSGYSAHSSQRYQSQSSTSSQPTSTTPTYFQEGLGSRVPSNLSGYNISPTSQKSSATSANYASSPMSGSPTMRISSSSSSGSYIGSTSSPTQRSSSSSSLNYSNAAQRSSSTSGNYLSSTAPVTSYKTTSSAAQNAAAATMRDYRHQRAPSQGSHSLTQSKQITSAQRSGSFPAPPSRSSSAAGQLAAYYTKASAGSEGVMQAYQDASTLSRYHPTSSEARIAGSSSQGNLTASQPTTQTRKTYEQPRAVPQPTVQSYSTSTKQMFSNDEQQNVSHPGYYTSPVYRQHQQQSHTQNQCFDARFRLINWGHNLEIVKRLDVSILEEDIYAPALQ</sequence>
<feature type="compositionally biased region" description="Polar residues" evidence="2">
    <location>
        <begin position="1183"/>
        <end position="1210"/>
    </location>
</feature>
<dbReference type="GO" id="GO:0006325">
    <property type="term" value="P:chromatin organization"/>
    <property type="evidence" value="ECO:0007669"/>
    <property type="project" value="TreeGrafter"/>
</dbReference>
<evidence type="ECO:0000256" key="2">
    <source>
        <dbReference type="SAM" id="MobiDB-lite"/>
    </source>
</evidence>
<protein>
    <recommendedName>
        <fullName evidence="7">Ubinuclein-1</fullName>
    </recommendedName>
</protein>
<proteinExistence type="predicted"/>
<dbReference type="Proteomes" id="UP000678499">
    <property type="component" value="Unassembled WGS sequence"/>
</dbReference>
<keyword evidence="6" id="KW-1185">Reference proteome</keyword>
<feature type="compositionally biased region" description="Polar residues" evidence="2">
    <location>
        <begin position="596"/>
        <end position="606"/>
    </location>
</feature>
<evidence type="ECO:0008006" key="7">
    <source>
        <dbReference type="Google" id="ProtNLM"/>
    </source>
</evidence>
<dbReference type="InterPro" id="IPR014840">
    <property type="entry name" value="HRD"/>
</dbReference>
<feature type="compositionally biased region" description="Polar residues" evidence="2">
    <location>
        <begin position="1265"/>
        <end position="1276"/>
    </location>
</feature>
<feature type="domain" description="Hpc2-related" evidence="3">
    <location>
        <begin position="104"/>
        <end position="155"/>
    </location>
</feature>
<dbReference type="InterPro" id="IPR026947">
    <property type="entry name" value="UBN_middle_dom"/>
</dbReference>
<feature type="region of interest" description="Disordered" evidence="2">
    <location>
        <begin position="694"/>
        <end position="753"/>
    </location>
</feature>
<dbReference type="EMBL" id="CAJPEX010000174">
    <property type="protein sequence ID" value="CAG0913950.1"/>
    <property type="molecule type" value="Genomic_DNA"/>
</dbReference>
<feature type="compositionally biased region" description="Low complexity" evidence="2">
    <location>
        <begin position="737"/>
        <end position="753"/>
    </location>
</feature>
<feature type="domain" description="Ubinuclein middle" evidence="4">
    <location>
        <begin position="379"/>
        <end position="560"/>
    </location>
</feature>
<feature type="compositionally biased region" description="Low complexity" evidence="2">
    <location>
        <begin position="1140"/>
        <end position="1176"/>
    </location>
</feature>
<feature type="region of interest" description="Disordered" evidence="2">
    <location>
        <begin position="576"/>
        <end position="623"/>
    </location>
</feature>
<feature type="compositionally biased region" description="Basic and acidic residues" evidence="2">
    <location>
        <begin position="182"/>
        <end position="192"/>
    </location>
</feature>
<evidence type="ECO:0000256" key="1">
    <source>
        <dbReference type="ARBA" id="ARBA00022553"/>
    </source>
</evidence>
<evidence type="ECO:0000259" key="3">
    <source>
        <dbReference type="Pfam" id="PF08729"/>
    </source>
</evidence>
<dbReference type="PANTHER" id="PTHR21669:SF28">
    <property type="entry name" value="YEMANUCLEIN"/>
    <property type="match status" value="1"/>
</dbReference>
<keyword evidence="1" id="KW-0597">Phosphoprotein</keyword>
<feature type="region of interest" description="Disordered" evidence="2">
    <location>
        <begin position="356"/>
        <end position="385"/>
    </location>
</feature>
<accession>A0A7R9BGE7</accession>
<feature type="region of interest" description="Disordered" evidence="2">
    <location>
        <begin position="1360"/>
        <end position="1416"/>
    </location>
</feature>
<feature type="region of interest" description="Disordered" evidence="2">
    <location>
        <begin position="99"/>
        <end position="125"/>
    </location>
</feature>
<dbReference type="EMBL" id="OA882211">
    <property type="protein sequence ID" value="CAD7273798.1"/>
    <property type="molecule type" value="Genomic_DNA"/>
</dbReference>
<feature type="region of interest" description="Disordered" evidence="2">
    <location>
        <begin position="159"/>
        <end position="267"/>
    </location>
</feature>
<feature type="compositionally biased region" description="Polar residues" evidence="2">
    <location>
        <begin position="1360"/>
        <end position="1386"/>
    </location>
</feature>
<feature type="compositionally biased region" description="Polar residues" evidence="2">
    <location>
        <begin position="1054"/>
        <end position="1067"/>
    </location>
</feature>
<feature type="compositionally biased region" description="Polar residues" evidence="2">
    <location>
        <begin position="930"/>
        <end position="949"/>
    </location>
</feature>
<feature type="compositionally biased region" description="Polar residues" evidence="2">
    <location>
        <begin position="1294"/>
        <end position="1312"/>
    </location>
</feature>
<reference evidence="5" key="1">
    <citation type="submission" date="2020-11" db="EMBL/GenBank/DDBJ databases">
        <authorList>
            <person name="Tran Van P."/>
        </authorList>
    </citation>
    <scope>NUCLEOTIDE SEQUENCE</scope>
</reference>
<feature type="compositionally biased region" description="Acidic residues" evidence="2">
    <location>
        <begin position="478"/>
        <end position="487"/>
    </location>
</feature>
<feature type="region of interest" description="Disordered" evidence="2">
    <location>
        <begin position="771"/>
        <end position="863"/>
    </location>
</feature>
<feature type="compositionally biased region" description="Basic residues" evidence="2">
    <location>
        <begin position="204"/>
        <end position="224"/>
    </location>
</feature>
<gene>
    <name evidence="5" type="ORF">NMOB1V02_LOCUS1668</name>
</gene>
<dbReference type="OrthoDB" id="68076at2759"/>
<feature type="compositionally biased region" description="Polar residues" evidence="2">
    <location>
        <begin position="193"/>
        <end position="202"/>
    </location>
</feature>
<feature type="region of interest" description="Disordered" evidence="2">
    <location>
        <begin position="455"/>
        <end position="494"/>
    </location>
</feature>
<dbReference type="Pfam" id="PF08729">
    <property type="entry name" value="HUN"/>
    <property type="match status" value="1"/>
</dbReference>
<feature type="compositionally biased region" description="Low complexity" evidence="2">
    <location>
        <begin position="1313"/>
        <end position="1326"/>
    </location>
</feature>
<feature type="compositionally biased region" description="Polar residues" evidence="2">
    <location>
        <begin position="986"/>
        <end position="995"/>
    </location>
</feature>
<feature type="compositionally biased region" description="Polar residues" evidence="2">
    <location>
        <begin position="852"/>
        <end position="862"/>
    </location>
</feature>
<organism evidence="5">
    <name type="scientific">Notodromas monacha</name>
    <dbReference type="NCBI Taxonomy" id="399045"/>
    <lineage>
        <taxon>Eukaryota</taxon>
        <taxon>Metazoa</taxon>
        <taxon>Ecdysozoa</taxon>
        <taxon>Arthropoda</taxon>
        <taxon>Crustacea</taxon>
        <taxon>Oligostraca</taxon>
        <taxon>Ostracoda</taxon>
        <taxon>Podocopa</taxon>
        <taxon>Podocopida</taxon>
        <taxon>Cypridocopina</taxon>
        <taxon>Cypridoidea</taxon>
        <taxon>Cyprididae</taxon>
        <taxon>Notodromas</taxon>
    </lineage>
</organism>
<feature type="compositionally biased region" description="Acidic residues" evidence="2">
    <location>
        <begin position="111"/>
        <end position="125"/>
    </location>
</feature>
<feature type="compositionally biased region" description="Low complexity" evidence="2">
    <location>
        <begin position="1254"/>
        <end position="1264"/>
    </location>
</feature>
<feature type="compositionally biased region" description="Low complexity" evidence="2">
    <location>
        <begin position="901"/>
        <end position="920"/>
    </location>
</feature>
<feature type="region of interest" description="Disordered" evidence="2">
    <location>
        <begin position="1"/>
        <end position="25"/>
    </location>
</feature>